<gene>
    <name evidence="2" type="ORF">DIT97_11485</name>
</gene>
<accession>A0A3D3R6J7</accession>
<dbReference type="AlphaFoldDB" id="A0A3D3R6J7"/>
<reference evidence="2 3" key="1">
    <citation type="journal article" date="2018" name="Nat. Biotechnol.">
        <title>A standardized bacterial taxonomy based on genome phylogeny substantially revises the tree of life.</title>
        <authorList>
            <person name="Parks D.H."/>
            <person name="Chuvochina M."/>
            <person name="Waite D.W."/>
            <person name="Rinke C."/>
            <person name="Skarshewski A."/>
            <person name="Chaumeil P.A."/>
            <person name="Hugenholtz P."/>
        </authorList>
    </citation>
    <scope>NUCLEOTIDE SEQUENCE [LARGE SCALE GENOMIC DNA]</scope>
    <source>
        <strain evidence="2">UBA9375</strain>
    </source>
</reference>
<evidence type="ECO:0000256" key="1">
    <source>
        <dbReference type="SAM" id="Phobius"/>
    </source>
</evidence>
<proteinExistence type="predicted"/>
<feature type="transmembrane region" description="Helical" evidence="1">
    <location>
        <begin position="12"/>
        <end position="34"/>
    </location>
</feature>
<organism evidence="2 3">
    <name type="scientific">Gimesia maris</name>
    <dbReference type="NCBI Taxonomy" id="122"/>
    <lineage>
        <taxon>Bacteria</taxon>
        <taxon>Pseudomonadati</taxon>
        <taxon>Planctomycetota</taxon>
        <taxon>Planctomycetia</taxon>
        <taxon>Planctomycetales</taxon>
        <taxon>Planctomycetaceae</taxon>
        <taxon>Gimesia</taxon>
    </lineage>
</organism>
<keyword evidence="1" id="KW-0472">Membrane</keyword>
<comment type="caution">
    <text evidence="2">The sequence shown here is derived from an EMBL/GenBank/DDBJ whole genome shotgun (WGS) entry which is preliminary data.</text>
</comment>
<sequence>MKLELRIYLSEVFTGFILTYGDYLLIGTVIILPIPKFYSLIKSVISGGENTQSFSKQLNPQKNLNPYKIKESFSSLILCEK</sequence>
<keyword evidence="1" id="KW-0812">Transmembrane</keyword>
<keyword evidence="1" id="KW-1133">Transmembrane helix</keyword>
<dbReference type="EMBL" id="DQAY01000064">
    <property type="protein sequence ID" value="HCO23637.1"/>
    <property type="molecule type" value="Genomic_DNA"/>
</dbReference>
<evidence type="ECO:0000313" key="3">
    <source>
        <dbReference type="Proteomes" id="UP000263642"/>
    </source>
</evidence>
<dbReference type="Proteomes" id="UP000263642">
    <property type="component" value="Unassembled WGS sequence"/>
</dbReference>
<evidence type="ECO:0000313" key="2">
    <source>
        <dbReference type="EMBL" id="HCO23637.1"/>
    </source>
</evidence>
<name>A0A3D3R6J7_9PLAN</name>
<protein>
    <submittedName>
        <fullName evidence="2">Uncharacterized protein</fullName>
    </submittedName>
</protein>